<comment type="similarity">
    <text evidence="2 6">Belongs to the class-I pyridoxal-phosphate-dependent aminotransferase family.</text>
</comment>
<dbReference type="EC" id="2.6.1.-" evidence="6"/>
<dbReference type="InterPro" id="IPR015424">
    <property type="entry name" value="PyrdxlP-dep_Trfase"/>
</dbReference>
<evidence type="ECO:0000256" key="1">
    <source>
        <dbReference type="ARBA" id="ARBA00001933"/>
    </source>
</evidence>
<evidence type="ECO:0000313" key="9">
    <source>
        <dbReference type="Proteomes" id="UP001499967"/>
    </source>
</evidence>
<comment type="caution">
    <text evidence="8">The sequence shown here is derived from an EMBL/GenBank/DDBJ whole genome shotgun (WGS) entry which is preliminary data.</text>
</comment>
<dbReference type="InterPro" id="IPR015421">
    <property type="entry name" value="PyrdxlP-dep_Trfase_major"/>
</dbReference>
<dbReference type="GO" id="GO:0008483">
    <property type="term" value="F:transaminase activity"/>
    <property type="evidence" value="ECO:0007669"/>
    <property type="project" value="UniProtKB-KW"/>
</dbReference>
<dbReference type="SUPFAM" id="SSF53383">
    <property type="entry name" value="PLP-dependent transferases"/>
    <property type="match status" value="1"/>
</dbReference>
<evidence type="ECO:0000313" key="8">
    <source>
        <dbReference type="EMBL" id="GAA0920486.1"/>
    </source>
</evidence>
<dbReference type="NCBIfam" id="NF005732">
    <property type="entry name" value="PRK07550.1"/>
    <property type="match status" value="1"/>
</dbReference>
<keyword evidence="4 6" id="KW-0808">Transferase</keyword>
<proteinExistence type="inferred from homology"/>
<evidence type="ECO:0000256" key="2">
    <source>
        <dbReference type="ARBA" id="ARBA00007441"/>
    </source>
</evidence>
<gene>
    <name evidence="8" type="ORF">GCM10009559_03040</name>
</gene>
<dbReference type="PANTHER" id="PTHR46383">
    <property type="entry name" value="ASPARTATE AMINOTRANSFERASE"/>
    <property type="match status" value="1"/>
</dbReference>
<dbReference type="EMBL" id="BAAAHP010000006">
    <property type="protein sequence ID" value="GAA0920486.1"/>
    <property type="molecule type" value="Genomic_DNA"/>
</dbReference>
<protein>
    <recommendedName>
        <fullName evidence="6">Aminotransferase</fullName>
        <ecNumber evidence="6">2.6.1.-</ecNumber>
    </recommendedName>
</protein>
<dbReference type="Proteomes" id="UP001499967">
    <property type="component" value="Unassembled WGS sequence"/>
</dbReference>
<dbReference type="PROSITE" id="PS00105">
    <property type="entry name" value="AA_TRANSFER_CLASS_1"/>
    <property type="match status" value="1"/>
</dbReference>
<sequence length="385" mass="42073">MRLNQWTVQTTDSPIGTAHALLDRRAKERELLDLSQAAPQYPAAPEVLEHIVATARHPRGGDYVGIAGLPHLREAFAADLSDAYRGRVRAEDVIVTSGCNQAFCLAVSALAAPGDEVVLTLPYYFNHDMWLRMAGIVPVYLEPGPDMVPTPEAAQALITPRTRAIVLVTPGNPSGATAAPERIAALAEVAARHDVALILDETYRSFRDTEEPPHELFSVPDWGRTVVSLHSFSKDFAIPGYRVGALVGSPELGREVTKLLDCVAICAPRIGQEAAWAGLTAAREWRRDRAREIADRRHWFRTVMADRPGGFELLSVGGLFGWVRHPFPGRPTEDVVRRLVVELDTLVIPGTAFLPDDRGTFRVSLSNADRDALTDFAGRLEIAAG</sequence>
<accession>A0ABP3ZE93</accession>
<reference evidence="9" key="1">
    <citation type="journal article" date="2019" name="Int. J. Syst. Evol. Microbiol.">
        <title>The Global Catalogue of Microorganisms (GCM) 10K type strain sequencing project: providing services to taxonomists for standard genome sequencing and annotation.</title>
        <authorList>
            <consortium name="The Broad Institute Genomics Platform"/>
            <consortium name="The Broad Institute Genome Sequencing Center for Infectious Disease"/>
            <person name="Wu L."/>
            <person name="Ma J."/>
        </authorList>
    </citation>
    <scope>NUCLEOTIDE SEQUENCE [LARGE SCALE GENOMIC DNA]</scope>
    <source>
        <strain evidence="9">JCM 11117</strain>
    </source>
</reference>
<dbReference type="InterPro" id="IPR004839">
    <property type="entry name" value="Aminotransferase_I/II_large"/>
</dbReference>
<name>A0ABP3ZE93_9PSEU</name>
<keyword evidence="3 6" id="KW-0032">Aminotransferase</keyword>
<dbReference type="PANTHER" id="PTHR46383:SF1">
    <property type="entry name" value="ASPARTATE AMINOTRANSFERASE"/>
    <property type="match status" value="1"/>
</dbReference>
<dbReference type="Pfam" id="PF00155">
    <property type="entry name" value="Aminotran_1_2"/>
    <property type="match status" value="1"/>
</dbReference>
<evidence type="ECO:0000256" key="5">
    <source>
        <dbReference type="ARBA" id="ARBA00022898"/>
    </source>
</evidence>
<comment type="cofactor">
    <cofactor evidence="1 6">
        <name>pyridoxal 5'-phosphate</name>
        <dbReference type="ChEBI" id="CHEBI:597326"/>
    </cofactor>
</comment>
<evidence type="ECO:0000256" key="3">
    <source>
        <dbReference type="ARBA" id="ARBA00022576"/>
    </source>
</evidence>
<keyword evidence="9" id="KW-1185">Reference proteome</keyword>
<evidence type="ECO:0000259" key="7">
    <source>
        <dbReference type="Pfam" id="PF00155"/>
    </source>
</evidence>
<keyword evidence="5" id="KW-0663">Pyridoxal phosphate</keyword>
<evidence type="ECO:0000256" key="4">
    <source>
        <dbReference type="ARBA" id="ARBA00022679"/>
    </source>
</evidence>
<evidence type="ECO:0000256" key="6">
    <source>
        <dbReference type="RuleBase" id="RU000481"/>
    </source>
</evidence>
<dbReference type="CDD" id="cd00609">
    <property type="entry name" value="AAT_like"/>
    <property type="match status" value="1"/>
</dbReference>
<feature type="domain" description="Aminotransferase class I/classII large" evidence="7">
    <location>
        <begin position="30"/>
        <end position="380"/>
    </location>
</feature>
<organism evidence="8 9">
    <name type="scientific">Pseudonocardia zijingensis</name>
    <dbReference type="NCBI Taxonomy" id="153376"/>
    <lineage>
        <taxon>Bacteria</taxon>
        <taxon>Bacillati</taxon>
        <taxon>Actinomycetota</taxon>
        <taxon>Actinomycetes</taxon>
        <taxon>Pseudonocardiales</taxon>
        <taxon>Pseudonocardiaceae</taxon>
        <taxon>Pseudonocardia</taxon>
    </lineage>
</organism>
<dbReference type="InterPro" id="IPR050596">
    <property type="entry name" value="AspAT/PAT-like"/>
</dbReference>
<dbReference type="RefSeq" id="WP_343938010.1">
    <property type="nucleotide sequence ID" value="NZ_BAAAHP010000006.1"/>
</dbReference>
<dbReference type="Gene3D" id="3.40.640.10">
    <property type="entry name" value="Type I PLP-dependent aspartate aminotransferase-like (Major domain)"/>
    <property type="match status" value="1"/>
</dbReference>
<dbReference type="InterPro" id="IPR004838">
    <property type="entry name" value="NHTrfase_class1_PyrdxlP-BS"/>
</dbReference>